<protein>
    <submittedName>
        <fullName evidence="6">MBL fold metallo-hydrolase</fullName>
    </submittedName>
</protein>
<evidence type="ECO:0000256" key="2">
    <source>
        <dbReference type="ARBA" id="ARBA00022723"/>
    </source>
</evidence>
<reference evidence="6" key="2">
    <citation type="journal article" date="2021" name="PeerJ">
        <title>Extensive microbial diversity within the chicken gut microbiome revealed by metagenomics and culture.</title>
        <authorList>
            <person name="Gilroy R."/>
            <person name="Ravi A."/>
            <person name="Getino M."/>
            <person name="Pursley I."/>
            <person name="Horton D.L."/>
            <person name="Alikhan N.F."/>
            <person name="Baker D."/>
            <person name="Gharbi K."/>
            <person name="Hall N."/>
            <person name="Watson M."/>
            <person name="Adriaenssens E.M."/>
            <person name="Foster-Nyarko E."/>
            <person name="Jarju S."/>
            <person name="Secka A."/>
            <person name="Antonio M."/>
            <person name="Oren A."/>
            <person name="Chaudhuri R.R."/>
            <person name="La Ragione R."/>
            <person name="Hildebrand F."/>
            <person name="Pallen M.J."/>
        </authorList>
    </citation>
    <scope>NUCLEOTIDE SEQUENCE</scope>
    <source>
        <strain evidence="6">7293</strain>
    </source>
</reference>
<dbReference type="PANTHER" id="PTHR46233:SF3">
    <property type="entry name" value="HYDROXYACYLGLUTATHIONE HYDROLASE GLOC"/>
    <property type="match status" value="1"/>
</dbReference>
<dbReference type="PANTHER" id="PTHR46233">
    <property type="entry name" value="HYDROXYACYLGLUTATHIONE HYDROLASE GLOC"/>
    <property type="match status" value="1"/>
</dbReference>
<dbReference type="CDD" id="cd06262">
    <property type="entry name" value="metallo-hydrolase-like_MBL-fold"/>
    <property type="match status" value="1"/>
</dbReference>
<dbReference type="AlphaFoldDB" id="A0A9D9E0G6"/>
<dbReference type="GO" id="GO:0046872">
    <property type="term" value="F:metal ion binding"/>
    <property type="evidence" value="ECO:0007669"/>
    <property type="project" value="UniProtKB-KW"/>
</dbReference>
<evidence type="ECO:0000256" key="3">
    <source>
        <dbReference type="ARBA" id="ARBA00022801"/>
    </source>
</evidence>
<proteinExistence type="predicted"/>
<evidence type="ECO:0000256" key="4">
    <source>
        <dbReference type="ARBA" id="ARBA00022833"/>
    </source>
</evidence>
<dbReference type="Pfam" id="PF00753">
    <property type="entry name" value="Lactamase_B"/>
    <property type="match status" value="1"/>
</dbReference>
<feature type="domain" description="Metallo-beta-lactamase" evidence="5">
    <location>
        <begin position="12"/>
        <end position="197"/>
    </location>
</feature>
<organism evidence="6 7">
    <name type="scientific">Candidatus Ornithospirochaeta stercoripullorum</name>
    <dbReference type="NCBI Taxonomy" id="2840899"/>
    <lineage>
        <taxon>Bacteria</taxon>
        <taxon>Pseudomonadati</taxon>
        <taxon>Spirochaetota</taxon>
        <taxon>Spirochaetia</taxon>
        <taxon>Spirochaetales</taxon>
        <taxon>Spirochaetaceae</taxon>
        <taxon>Spirochaetaceae incertae sedis</taxon>
        <taxon>Candidatus Ornithospirochaeta</taxon>
    </lineage>
</organism>
<evidence type="ECO:0000256" key="1">
    <source>
        <dbReference type="ARBA" id="ARBA00001947"/>
    </source>
</evidence>
<comment type="cofactor">
    <cofactor evidence="1">
        <name>Zn(2+)</name>
        <dbReference type="ChEBI" id="CHEBI:29105"/>
    </cofactor>
</comment>
<evidence type="ECO:0000313" key="6">
    <source>
        <dbReference type="EMBL" id="MBO8435916.1"/>
    </source>
</evidence>
<keyword evidence="4" id="KW-0862">Zinc</keyword>
<dbReference type="SUPFAM" id="SSF56281">
    <property type="entry name" value="Metallo-hydrolase/oxidoreductase"/>
    <property type="match status" value="1"/>
</dbReference>
<dbReference type="SMART" id="SM00849">
    <property type="entry name" value="Lactamase_B"/>
    <property type="match status" value="1"/>
</dbReference>
<gene>
    <name evidence="6" type="ORF">IAA97_02945</name>
</gene>
<keyword evidence="2" id="KW-0479">Metal-binding</keyword>
<dbReference type="InterPro" id="IPR001279">
    <property type="entry name" value="Metallo-B-lactamas"/>
</dbReference>
<dbReference type="Gene3D" id="3.60.15.10">
    <property type="entry name" value="Ribonuclease Z/Hydroxyacylglutathione hydrolase-like"/>
    <property type="match status" value="1"/>
</dbReference>
<accession>A0A9D9E0G6</accession>
<name>A0A9D9E0G6_9SPIO</name>
<dbReference type="InterPro" id="IPR051453">
    <property type="entry name" value="MBL_Glyoxalase_II"/>
</dbReference>
<dbReference type="InterPro" id="IPR036866">
    <property type="entry name" value="RibonucZ/Hydroxyglut_hydro"/>
</dbReference>
<keyword evidence="3" id="KW-0378">Hydrolase</keyword>
<sequence>MRIQPFVLGPYGTACYIVYEYNGNECVIIDAPFPFSKALAFVASNGLEPKAVYLTHGHFDHIFGLGEIREAYQSIPVYVGKDDLYLFENGYQNTLKLLSVFDPMFLSRYAYPALNAMPNDITAYGKEAEPFTVINTPGHTKGSISLYSEREHVIFTGDTLFHQSVGRTDLDGDAADMMQSLSILKALPDNTDVFPGHGVITKIGTEKLSNPYMR</sequence>
<evidence type="ECO:0000259" key="5">
    <source>
        <dbReference type="SMART" id="SM00849"/>
    </source>
</evidence>
<dbReference type="GO" id="GO:0016787">
    <property type="term" value="F:hydrolase activity"/>
    <property type="evidence" value="ECO:0007669"/>
    <property type="project" value="UniProtKB-KW"/>
</dbReference>
<evidence type="ECO:0000313" key="7">
    <source>
        <dbReference type="Proteomes" id="UP000823615"/>
    </source>
</evidence>
<reference evidence="6" key="1">
    <citation type="submission" date="2020-10" db="EMBL/GenBank/DDBJ databases">
        <authorList>
            <person name="Gilroy R."/>
        </authorList>
    </citation>
    <scope>NUCLEOTIDE SEQUENCE</scope>
    <source>
        <strain evidence="6">7293</strain>
    </source>
</reference>
<dbReference type="Proteomes" id="UP000823615">
    <property type="component" value="Unassembled WGS sequence"/>
</dbReference>
<comment type="caution">
    <text evidence="6">The sequence shown here is derived from an EMBL/GenBank/DDBJ whole genome shotgun (WGS) entry which is preliminary data.</text>
</comment>
<dbReference type="EMBL" id="JADIMT010000038">
    <property type="protein sequence ID" value="MBO8435916.1"/>
    <property type="molecule type" value="Genomic_DNA"/>
</dbReference>